<dbReference type="RefSeq" id="WP_377574572.1">
    <property type="nucleotide sequence ID" value="NZ_JBHTKA010000001.1"/>
</dbReference>
<evidence type="ECO:0000256" key="1">
    <source>
        <dbReference type="ARBA" id="ARBA00022553"/>
    </source>
</evidence>
<dbReference type="SMART" id="SM00448">
    <property type="entry name" value="REC"/>
    <property type="match status" value="1"/>
</dbReference>
<comment type="caution">
    <text evidence="6">The sequence shown here is derived from an EMBL/GenBank/DDBJ whole genome shotgun (WGS) entry which is preliminary data.</text>
</comment>
<dbReference type="InterPro" id="IPR058245">
    <property type="entry name" value="NreC/VraR/RcsB-like_REC"/>
</dbReference>
<proteinExistence type="predicted"/>
<dbReference type="InterPro" id="IPR039420">
    <property type="entry name" value="WalR-like"/>
</dbReference>
<dbReference type="CDD" id="cd06170">
    <property type="entry name" value="LuxR_C_like"/>
    <property type="match status" value="1"/>
</dbReference>
<gene>
    <name evidence="6" type="ORF">ACFQ21_02885</name>
</gene>
<evidence type="ECO:0000313" key="6">
    <source>
        <dbReference type="EMBL" id="MFD0998229.1"/>
    </source>
</evidence>
<dbReference type="Pfam" id="PF00072">
    <property type="entry name" value="Response_reg"/>
    <property type="match status" value="1"/>
</dbReference>
<accession>A0ABW3JXF2</accession>
<dbReference type="InterPro" id="IPR011006">
    <property type="entry name" value="CheY-like_superfamily"/>
</dbReference>
<dbReference type="InterPro" id="IPR000792">
    <property type="entry name" value="Tscrpt_reg_LuxR_C"/>
</dbReference>
<dbReference type="InterPro" id="IPR001789">
    <property type="entry name" value="Sig_transdc_resp-reg_receiver"/>
</dbReference>
<dbReference type="SUPFAM" id="SSF46894">
    <property type="entry name" value="C-terminal effector domain of the bipartite response regulators"/>
    <property type="match status" value="1"/>
</dbReference>
<dbReference type="PROSITE" id="PS50043">
    <property type="entry name" value="HTH_LUXR_2"/>
    <property type="match status" value="1"/>
</dbReference>
<dbReference type="CDD" id="cd17535">
    <property type="entry name" value="REC_NarL-like"/>
    <property type="match status" value="1"/>
</dbReference>
<evidence type="ECO:0000256" key="3">
    <source>
        <dbReference type="PROSITE-ProRule" id="PRU00169"/>
    </source>
</evidence>
<dbReference type="SMART" id="SM00421">
    <property type="entry name" value="HTH_LUXR"/>
    <property type="match status" value="1"/>
</dbReference>
<keyword evidence="2" id="KW-0238">DNA-binding</keyword>
<sequence>MQHSVVVVDDHVLIAEALTGMINKFKRYTVLYEADNGKSLVERFKQPVNIPDIVLVDINMPEMNGFETAQWLTQNHPGIRILALSMQDEEETIIKMIRCGAKGYLLKNVHPGELEKALDALMDRGYYYPDWIAHKVLLSLSSEKETPAAPKITLNDREKDFLRYAATELTYKEIAEKMFCSPRTVESYRDSLFEKFGLKTRVGLVMYALRNGLIELN</sequence>
<evidence type="ECO:0000313" key="7">
    <source>
        <dbReference type="Proteomes" id="UP001597112"/>
    </source>
</evidence>
<dbReference type="EMBL" id="JBHTKA010000001">
    <property type="protein sequence ID" value="MFD0998229.1"/>
    <property type="molecule type" value="Genomic_DNA"/>
</dbReference>
<feature type="modified residue" description="4-aspartylphosphate" evidence="3">
    <location>
        <position position="57"/>
    </location>
</feature>
<feature type="domain" description="HTH luxR-type" evidence="4">
    <location>
        <begin position="147"/>
        <end position="212"/>
    </location>
</feature>
<dbReference type="Gene3D" id="1.10.10.10">
    <property type="entry name" value="Winged helix-like DNA-binding domain superfamily/Winged helix DNA-binding domain"/>
    <property type="match status" value="1"/>
</dbReference>
<dbReference type="PANTHER" id="PTHR43214:SF43">
    <property type="entry name" value="TWO-COMPONENT RESPONSE REGULATOR"/>
    <property type="match status" value="1"/>
</dbReference>
<dbReference type="InterPro" id="IPR036388">
    <property type="entry name" value="WH-like_DNA-bd_sf"/>
</dbReference>
<dbReference type="Gene3D" id="3.40.50.2300">
    <property type="match status" value="1"/>
</dbReference>
<keyword evidence="1 3" id="KW-0597">Phosphoprotein</keyword>
<evidence type="ECO:0000259" key="4">
    <source>
        <dbReference type="PROSITE" id="PS50043"/>
    </source>
</evidence>
<dbReference type="PANTHER" id="PTHR43214">
    <property type="entry name" value="TWO-COMPONENT RESPONSE REGULATOR"/>
    <property type="match status" value="1"/>
</dbReference>
<protein>
    <submittedName>
        <fullName evidence="6">Response regulator</fullName>
    </submittedName>
</protein>
<evidence type="ECO:0000256" key="2">
    <source>
        <dbReference type="ARBA" id="ARBA00023125"/>
    </source>
</evidence>
<evidence type="ECO:0000259" key="5">
    <source>
        <dbReference type="PROSITE" id="PS50110"/>
    </source>
</evidence>
<dbReference type="InterPro" id="IPR016032">
    <property type="entry name" value="Sig_transdc_resp-reg_C-effctor"/>
</dbReference>
<dbReference type="Proteomes" id="UP001597112">
    <property type="component" value="Unassembled WGS sequence"/>
</dbReference>
<dbReference type="PROSITE" id="PS50110">
    <property type="entry name" value="RESPONSE_REGULATORY"/>
    <property type="match status" value="1"/>
</dbReference>
<organism evidence="6 7">
    <name type="scientific">Ohtaekwangia kribbensis</name>
    <dbReference type="NCBI Taxonomy" id="688913"/>
    <lineage>
        <taxon>Bacteria</taxon>
        <taxon>Pseudomonadati</taxon>
        <taxon>Bacteroidota</taxon>
        <taxon>Cytophagia</taxon>
        <taxon>Cytophagales</taxon>
        <taxon>Fulvivirgaceae</taxon>
        <taxon>Ohtaekwangia</taxon>
    </lineage>
</organism>
<dbReference type="Pfam" id="PF00196">
    <property type="entry name" value="GerE"/>
    <property type="match status" value="1"/>
</dbReference>
<feature type="domain" description="Response regulatory" evidence="5">
    <location>
        <begin position="4"/>
        <end position="122"/>
    </location>
</feature>
<keyword evidence="7" id="KW-1185">Reference proteome</keyword>
<reference evidence="7" key="1">
    <citation type="journal article" date="2019" name="Int. J. Syst. Evol. Microbiol.">
        <title>The Global Catalogue of Microorganisms (GCM) 10K type strain sequencing project: providing services to taxonomists for standard genome sequencing and annotation.</title>
        <authorList>
            <consortium name="The Broad Institute Genomics Platform"/>
            <consortium name="The Broad Institute Genome Sequencing Center for Infectious Disease"/>
            <person name="Wu L."/>
            <person name="Ma J."/>
        </authorList>
    </citation>
    <scope>NUCLEOTIDE SEQUENCE [LARGE SCALE GENOMIC DNA]</scope>
    <source>
        <strain evidence="7">CCUG 58938</strain>
    </source>
</reference>
<dbReference type="SUPFAM" id="SSF52172">
    <property type="entry name" value="CheY-like"/>
    <property type="match status" value="1"/>
</dbReference>
<name>A0ABW3JXF2_9BACT</name>